<dbReference type="STRING" id="6412.T1FLD6"/>
<feature type="transmembrane region" description="Helical" evidence="19">
    <location>
        <begin position="200"/>
        <end position="222"/>
    </location>
</feature>
<evidence type="ECO:0000256" key="2">
    <source>
        <dbReference type="ARBA" id="ARBA00044876"/>
    </source>
</evidence>
<comment type="subcellular location">
    <subcellularLocation>
        <location evidence="1">Membrane</location>
        <topology evidence="1">Multi-pass membrane protein</topology>
    </subcellularLocation>
</comment>
<reference evidence="21 23" key="2">
    <citation type="journal article" date="2013" name="Nature">
        <title>Insights into bilaterian evolution from three spiralian genomes.</title>
        <authorList>
            <person name="Simakov O."/>
            <person name="Marletaz F."/>
            <person name="Cho S.J."/>
            <person name="Edsinger-Gonzales E."/>
            <person name="Havlak P."/>
            <person name="Hellsten U."/>
            <person name="Kuo D.H."/>
            <person name="Larsson T."/>
            <person name="Lv J."/>
            <person name="Arendt D."/>
            <person name="Savage R."/>
            <person name="Osoegawa K."/>
            <person name="de Jong P."/>
            <person name="Grimwood J."/>
            <person name="Chapman J.A."/>
            <person name="Shapiro H."/>
            <person name="Aerts A."/>
            <person name="Otillar R.P."/>
            <person name="Terry A.Y."/>
            <person name="Boore J.L."/>
            <person name="Grigoriev I.V."/>
            <person name="Lindberg D.R."/>
            <person name="Seaver E.C."/>
            <person name="Weisblat D.A."/>
            <person name="Putnam N.H."/>
            <person name="Rokhsar D.S."/>
        </authorList>
    </citation>
    <scope>NUCLEOTIDE SEQUENCE</scope>
</reference>
<feature type="transmembrane region" description="Helical" evidence="19">
    <location>
        <begin position="27"/>
        <end position="51"/>
    </location>
</feature>
<dbReference type="InterPro" id="IPR036259">
    <property type="entry name" value="MFS_trans_sf"/>
</dbReference>
<evidence type="ECO:0000256" key="17">
    <source>
        <dbReference type="ARBA" id="ARBA00045709"/>
    </source>
</evidence>
<evidence type="ECO:0000256" key="11">
    <source>
        <dbReference type="ARBA" id="ARBA00044903"/>
    </source>
</evidence>
<protein>
    <recommendedName>
        <fullName evidence="15">Lysosomal dipeptide transporter MFSD1</fullName>
    </recommendedName>
    <alternativeName>
        <fullName evidence="16">Major facilitator superfamily domain-containing protein 1</fullName>
    </alternativeName>
</protein>
<dbReference type="InterPro" id="IPR020846">
    <property type="entry name" value="MFS_dom"/>
</dbReference>
<comment type="catalytic activity">
    <reaction evidence="12">
        <text>L-histidyl-L-alpha-amino acid(out) = L-histidyl-L-alpha-amino acid(in)</text>
        <dbReference type="Rhea" id="RHEA:79379"/>
        <dbReference type="ChEBI" id="CHEBI:229964"/>
    </reaction>
</comment>
<dbReference type="GO" id="GO:0016020">
    <property type="term" value="C:membrane"/>
    <property type="evidence" value="ECO:0007669"/>
    <property type="project" value="UniProtKB-SubCell"/>
</dbReference>
<evidence type="ECO:0000256" key="10">
    <source>
        <dbReference type="ARBA" id="ARBA00044900"/>
    </source>
</evidence>
<keyword evidence="19" id="KW-0812">Transmembrane</keyword>
<dbReference type="SUPFAM" id="SSF103473">
    <property type="entry name" value="MFS general substrate transporter"/>
    <property type="match status" value="1"/>
</dbReference>
<dbReference type="OMA" id="NICKIHR"/>
<comment type="catalytic activity">
    <reaction evidence="13">
        <text>L-alanyl-L-lysine(out) = L-alanyl-L-lysine(in)</text>
        <dbReference type="Rhea" id="RHEA:79415"/>
        <dbReference type="ChEBI" id="CHEBI:192470"/>
    </reaction>
</comment>
<comment type="catalytic activity">
    <reaction evidence="4">
        <text>L-alpha-aminoacyl-L-arginine(out) = L-alpha-aminoacyl-L-arginine(in)</text>
        <dbReference type="Rhea" id="RHEA:79367"/>
        <dbReference type="ChEBI" id="CHEBI:229968"/>
    </reaction>
</comment>
<evidence type="ECO:0000256" key="6">
    <source>
        <dbReference type="ARBA" id="ARBA00044891"/>
    </source>
</evidence>
<comment type="catalytic activity">
    <reaction evidence="2">
        <text>L-lysyl-L-alanine(out) = L-lysyl-L-alanine(in)</text>
        <dbReference type="Rhea" id="RHEA:79399"/>
        <dbReference type="ChEBI" id="CHEBI:229954"/>
    </reaction>
</comment>
<comment type="catalytic activity">
    <reaction evidence="8">
        <text>L-aspartyl-L-lysine(out) = L-aspartyl-L-lysine(in)</text>
        <dbReference type="Rhea" id="RHEA:79411"/>
        <dbReference type="ChEBI" id="CHEBI:229953"/>
    </reaction>
</comment>
<accession>T1FLD6</accession>
<evidence type="ECO:0000256" key="12">
    <source>
        <dbReference type="ARBA" id="ARBA00044912"/>
    </source>
</evidence>
<evidence type="ECO:0000256" key="3">
    <source>
        <dbReference type="ARBA" id="ARBA00044878"/>
    </source>
</evidence>
<comment type="catalytic activity">
    <reaction evidence="6">
        <text>L-lysyl-L-alpha-amino acid(out) = L-lysyl-L-alpha-amino acid(in)</text>
        <dbReference type="Rhea" id="RHEA:79387"/>
        <dbReference type="ChEBI" id="CHEBI:229965"/>
    </reaction>
</comment>
<dbReference type="InterPro" id="IPR052187">
    <property type="entry name" value="MFSD1"/>
</dbReference>
<evidence type="ECO:0000313" key="23">
    <source>
        <dbReference type="Proteomes" id="UP000015101"/>
    </source>
</evidence>
<gene>
    <name evidence="22" type="primary">20209635</name>
    <name evidence="21" type="ORF">HELRODRAFT_184517</name>
</gene>
<dbReference type="InParanoid" id="T1FLD6"/>
<keyword evidence="19" id="KW-0472">Membrane</keyword>
<evidence type="ECO:0000259" key="20">
    <source>
        <dbReference type="PROSITE" id="PS50850"/>
    </source>
</evidence>
<dbReference type="PANTHER" id="PTHR23512:SF5">
    <property type="entry name" value="MAJOR FACILITATOR SUPERFAMILY DOMAIN-CONTAINING PROTEIN 1"/>
    <property type="match status" value="1"/>
</dbReference>
<comment type="subunit">
    <text evidence="18">Homodimer. Interacts with lysosomal protein GLMP (via lumenal domain); the interaction starts while both proteins are still in the endoplasmic reticulum and is required for stabilization of MFSD1 in lysosomes but has no direct effect on its targeting to lysosomes or transporter activity.</text>
</comment>
<dbReference type="RefSeq" id="XP_009029733.1">
    <property type="nucleotide sequence ID" value="XM_009031485.1"/>
</dbReference>
<evidence type="ECO:0000256" key="19">
    <source>
        <dbReference type="SAM" id="Phobius"/>
    </source>
</evidence>
<feature type="transmembrane region" description="Helical" evidence="19">
    <location>
        <begin position="146"/>
        <end position="164"/>
    </location>
</feature>
<comment type="function">
    <text evidence="17">Lysosomal dipeptide uniporter that selectively exports lysine, arginine or histidine-containing dipeptides with a net positive charge from the lysosome lumen into the cytosol. Could play a role in a specific type of protein O-glycosylation indirectly regulating macrophages migration and tissue invasion. Also essential for liver homeostasis.</text>
</comment>
<dbReference type="CTD" id="20209635"/>
<comment type="catalytic activity">
    <reaction evidence="9">
        <text>L-arginyl-L-alpha-amino acid(out) = L-arginyl-L-alpha-amino acid(in)</text>
        <dbReference type="Rhea" id="RHEA:79371"/>
        <dbReference type="ChEBI" id="CHEBI:84315"/>
    </reaction>
</comment>
<evidence type="ECO:0000256" key="15">
    <source>
        <dbReference type="ARBA" id="ARBA00044985"/>
    </source>
</evidence>
<feature type="domain" description="Major facilitator superfamily (MFS) profile" evidence="20">
    <location>
        <begin position="28"/>
        <end position="299"/>
    </location>
</feature>
<dbReference type="Proteomes" id="UP000015101">
    <property type="component" value="Unassembled WGS sequence"/>
</dbReference>
<evidence type="ECO:0000256" key="5">
    <source>
        <dbReference type="ARBA" id="ARBA00044884"/>
    </source>
</evidence>
<keyword evidence="23" id="KW-1185">Reference proteome</keyword>
<feature type="transmembrane region" description="Helical" evidence="19">
    <location>
        <begin position="170"/>
        <end position="188"/>
    </location>
</feature>
<evidence type="ECO:0000256" key="7">
    <source>
        <dbReference type="ARBA" id="ARBA00044893"/>
    </source>
</evidence>
<evidence type="ECO:0000256" key="1">
    <source>
        <dbReference type="ARBA" id="ARBA00004141"/>
    </source>
</evidence>
<evidence type="ECO:0000256" key="16">
    <source>
        <dbReference type="ARBA" id="ARBA00045018"/>
    </source>
</evidence>
<evidence type="ECO:0000256" key="8">
    <source>
        <dbReference type="ARBA" id="ARBA00044898"/>
    </source>
</evidence>
<dbReference type="EnsemblMetazoa" id="HelroT184517">
    <property type="protein sequence ID" value="HelroP184517"/>
    <property type="gene ID" value="HelroG184517"/>
</dbReference>
<name>T1FLD6_HELRO</name>
<dbReference type="EMBL" id="AMQM01010394">
    <property type="status" value="NOT_ANNOTATED_CDS"/>
    <property type="molecule type" value="Genomic_DNA"/>
</dbReference>
<dbReference type="EMBL" id="AMQM01010393">
    <property type="status" value="NOT_ANNOTATED_CDS"/>
    <property type="molecule type" value="Genomic_DNA"/>
</dbReference>
<proteinExistence type="predicted"/>
<comment type="catalytic activity">
    <reaction evidence="14">
        <text>L-lysyl-glycine(out) = L-lysyl-glycine(in)</text>
        <dbReference type="Rhea" id="RHEA:79407"/>
        <dbReference type="ChEBI" id="CHEBI:191202"/>
    </reaction>
</comment>
<dbReference type="KEGG" id="hro:HELRODRAFT_184517"/>
<dbReference type="InterPro" id="IPR011701">
    <property type="entry name" value="MFS"/>
</dbReference>
<evidence type="ECO:0000313" key="21">
    <source>
        <dbReference type="EMBL" id="ESN92168.1"/>
    </source>
</evidence>
<dbReference type="HOGENOM" id="CLU_024694_0_0_1"/>
<comment type="catalytic activity">
    <reaction evidence="11">
        <text>L-arginyl-glycine(out) = L-arginyl-glycine(in)</text>
        <dbReference type="Rhea" id="RHEA:79391"/>
        <dbReference type="ChEBI" id="CHEBI:229955"/>
    </reaction>
</comment>
<dbReference type="eggNOG" id="KOG4686">
    <property type="taxonomic scope" value="Eukaryota"/>
</dbReference>
<feature type="transmembrane region" description="Helical" evidence="19">
    <location>
        <begin position="242"/>
        <end position="264"/>
    </location>
</feature>
<dbReference type="EMBL" id="KB097664">
    <property type="protein sequence ID" value="ESN92168.1"/>
    <property type="molecule type" value="Genomic_DNA"/>
</dbReference>
<dbReference type="GeneID" id="20209635"/>
<dbReference type="GO" id="GO:0022857">
    <property type="term" value="F:transmembrane transporter activity"/>
    <property type="evidence" value="ECO:0007669"/>
    <property type="project" value="InterPro"/>
</dbReference>
<comment type="catalytic activity">
    <reaction evidence="7">
        <text>L-alpha-aminoacyl-L-lysine(out) = L-alpha-aminoacyl-L-lysine(in)</text>
        <dbReference type="Rhea" id="RHEA:79383"/>
        <dbReference type="ChEBI" id="CHEBI:229966"/>
    </reaction>
</comment>
<dbReference type="PANTHER" id="PTHR23512">
    <property type="entry name" value="MAJOR FACILITATOR SUPERFAMILY DOMAIN-CONTAINING PROTEIN 1"/>
    <property type="match status" value="1"/>
</dbReference>
<dbReference type="Gene3D" id="1.20.1250.20">
    <property type="entry name" value="MFS general substrate transporter like domains"/>
    <property type="match status" value="2"/>
</dbReference>
<evidence type="ECO:0000256" key="9">
    <source>
        <dbReference type="ARBA" id="ARBA00044899"/>
    </source>
</evidence>
<dbReference type="OrthoDB" id="424834at2759"/>
<comment type="catalytic activity">
    <reaction evidence="10">
        <text>L-lysyl-L-lysine(out) = L-lysyl-L-lysine(in)</text>
        <dbReference type="Rhea" id="RHEA:79403"/>
        <dbReference type="ChEBI" id="CHEBI:229956"/>
    </reaction>
</comment>
<evidence type="ECO:0000256" key="14">
    <source>
        <dbReference type="ARBA" id="ARBA00044924"/>
    </source>
</evidence>
<comment type="catalytic activity">
    <reaction evidence="5">
        <text>L-alpha-aminoacyl-L-histidine(out) = L-alpha-aminoacyl-L-histidine(in)</text>
        <dbReference type="Rhea" id="RHEA:79375"/>
        <dbReference type="ChEBI" id="CHEBI:229967"/>
    </reaction>
</comment>
<reference evidence="23" key="1">
    <citation type="submission" date="2012-12" db="EMBL/GenBank/DDBJ databases">
        <authorList>
            <person name="Hellsten U."/>
            <person name="Grimwood J."/>
            <person name="Chapman J.A."/>
            <person name="Shapiro H."/>
            <person name="Aerts A."/>
            <person name="Otillar R.P."/>
            <person name="Terry A.Y."/>
            <person name="Boore J.L."/>
            <person name="Simakov O."/>
            <person name="Marletaz F."/>
            <person name="Cho S.-J."/>
            <person name="Edsinger-Gonzales E."/>
            <person name="Havlak P."/>
            <person name="Kuo D.-H."/>
            <person name="Larsson T."/>
            <person name="Lv J."/>
            <person name="Arendt D."/>
            <person name="Savage R."/>
            <person name="Osoegawa K."/>
            <person name="de Jong P."/>
            <person name="Lindberg D.R."/>
            <person name="Seaver E.C."/>
            <person name="Weisblat D.A."/>
            <person name="Putnam N.H."/>
            <person name="Grigoriev I.V."/>
            <person name="Rokhsar D.S."/>
        </authorList>
    </citation>
    <scope>NUCLEOTIDE SEQUENCE</scope>
</reference>
<reference evidence="22" key="3">
    <citation type="submission" date="2015-06" db="UniProtKB">
        <authorList>
            <consortium name="EnsemblMetazoa"/>
        </authorList>
    </citation>
    <scope>IDENTIFICATION</scope>
</reference>
<feature type="transmembrane region" description="Helical" evidence="19">
    <location>
        <begin position="122"/>
        <end position="139"/>
    </location>
</feature>
<keyword evidence="19" id="KW-1133">Transmembrane helix</keyword>
<feature type="transmembrane region" description="Helical" evidence="19">
    <location>
        <begin position="63"/>
        <end position="89"/>
    </location>
</feature>
<evidence type="ECO:0000256" key="4">
    <source>
        <dbReference type="ARBA" id="ARBA00044881"/>
    </source>
</evidence>
<evidence type="ECO:0000313" key="22">
    <source>
        <dbReference type="EnsemblMetazoa" id="HelroP184517"/>
    </source>
</evidence>
<evidence type="ECO:0000256" key="13">
    <source>
        <dbReference type="ARBA" id="ARBA00044919"/>
    </source>
</evidence>
<comment type="catalytic activity">
    <reaction evidence="3">
        <text>L-histidyl-glycine(out) = L-histidyl-glycine(in)</text>
        <dbReference type="Rhea" id="RHEA:79395"/>
        <dbReference type="ChEBI" id="CHEBI:229957"/>
    </reaction>
</comment>
<dbReference type="PROSITE" id="PS50850">
    <property type="entry name" value="MFS"/>
    <property type="match status" value="1"/>
</dbReference>
<sequence length="299" mass="32640">GALTFSFLCVLGSSLFALGTHLRGTAALLPVMLLGRLLFGAGNGSLTIVQTRLSAIWFKDKELAMAFGVTLAFSRLGSVLNFLVTVSFADRFGLSWTLWGGAKFIQDKYGYNQKDASYVSGAVYYLSMVLSPFLGYVVDIIGKREALTFACAILTTPVFILPAVTDLFPIILTLWLGLTYSLAAASMWPSIPLVVMQSAVGTAMGLVTSIQMIGIGLSNIIVGAILETKDQNKEEILLRWKYVMTFLLANNVLCILVSVALNFVDRARILKNGVNQYSAKDHFNICKIHRLTKEKGDFP</sequence>
<organism evidence="22 23">
    <name type="scientific">Helobdella robusta</name>
    <name type="common">Californian leech</name>
    <dbReference type="NCBI Taxonomy" id="6412"/>
    <lineage>
        <taxon>Eukaryota</taxon>
        <taxon>Metazoa</taxon>
        <taxon>Spiralia</taxon>
        <taxon>Lophotrochozoa</taxon>
        <taxon>Annelida</taxon>
        <taxon>Clitellata</taxon>
        <taxon>Hirudinea</taxon>
        <taxon>Rhynchobdellida</taxon>
        <taxon>Glossiphoniidae</taxon>
        <taxon>Helobdella</taxon>
    </lineage>
</organism>
<evidence type="ECO:0000256" key="18">
    <source>
        <dbReference type="ARBA" id="ARBA00046376"/>
    </source>
</evidence>
<dbReference type="AlphaFoldDB" id="T1FLD6"/>
<dbReference type="Pfam" id="PF07690">
    <property type="entry name" value="MFS_1"/>
    <property type="match status" value="1"/>
</dbReference>